<gene>
    <name evidence="1" type="ORF">Voc01_055150</name>
</gene>
<dbReference type="Proteomes" id="UP000635606">
    <property type="component" value="Unassembled WGS sequence"/>
</dbReference>
<dbReference type="SUPFAM" id="SSF52540">
    <property type="entry name" value="P-loop containing nucleoside triphosphate hydrolases"/>
    <property type="match status" value="1"/>
</dbReference>
<name>A0A8J3ZYJ7_9ACTN</name>
<dbReference type="InterPro" id="IPR027417">
    <property type="entry name" value="P-loop_NTPase"/>
</dbReference>
<proteinExistence type="predicted"/>
<dbReference type="Gene3D" id="3.40.50.300">
    <property type="entry name" value="P-loop containing nucleotide triphosphate hydrolases"/>
    <property type="match status" value="1"/>
</dbReference>
<reference evidence="1" key="1">
    <citation type="submission" date="2021-01" db="EMBL/GenBank/DDBJ databases">
        <title>Whole genome shotgun sequence of Virgisporangium ochraceum NBRC 16418.</title>
        <authorList>
            <person name="Komaki H."/>
            <person name="Tamura T."/>
        </authorList>
    </citation>
    <scope>NUCLEOTIDE SEQUENCE</scope>
    <source>
        <strain evidence="1">NBRC 16418</strain>
    </source>
</reference>
<protein>
    <submittedName>
        <fullName evidence="1">Uncharacterized protein</fullName>
    </submittedName>
</protein>
<evidence type="ECO:0000313" key="1">
    <source>
        <dbReference type="EMBL" id="GIJ70598.1"/>
    </source>
</evidence>
<dbReference type="EMBL" id="BOPH01000082">
    <property type="protein sequence ID" value="GIJ70598.1"/>
    <property type="molecule type" value="Genomic_DNA"/>
</dbReference>
<dbReference type="RefSeq" id="WP_203930498.1">
    <property type="nucleotide sequence ID" value="NZ_BOPH01000082.1"/>
</dbReference>
<comment type="caution">
    <text evidence="1">The sequence shown here is derived from an EMBL/GenBank/DDBJ whole genome shotgun (WGS) entry which is preliminary data.</text>
</comment>
<keyword evidence="2" id="KW-1185">Reference proteome</keyword>
<accession>A0A8J3ZYJ7</accession>
<dbReference type="AlphaFoldDB" id="A0A8J3ZYJ7"/>
<evidence type="ECO:0000313" key="2">
    <source>
        <dbReference type="Proteomes" id="UP000635606"/>
    </source>
</evidence>
<organism evidence="1 2">
    <name type="scientific">Virgisporangium ochraceum</name>
    <dbReference type="NCBI Taxonomy" id="65505"/>
    <lineage>
        <taxon>Bacteria</taxon>
        <taxon>Bacillati</taxon>
        <taxon>Actinomycetota</taxon>
        <taxon>Actinomycetes</taxon>
        <taxon>Micromonosporales</taxon>
        <taxon>Micromonosporaceae</taxon>
        <taxon>Virgisporangium</taxon>
    </lineage>
</organism>
<sequence>MTRLTTNLLDPAALAALNGERDVVAAVRTPQEHPWVVGVVASRPGVGATTTALGTATVLAALRDDGVAVAGIRAADARLTTPIGHPPTRRLSDLGASVPGDVPTAAGVLVVGGPAAGHPMLDAELHNAVDVLTFGHRYLLFDIGDDRSDVGQAALACVDAVVLVTDSADQVEPALDRILRAAPGVGGTTAAAIVGGRGVDRHRTVERLRGFDVTADRVVEVPGGPVRTATRVAYLQLAALLGAATRS</sequence>